<dbReference type="PROSITE" id="PS51257">
    <property type="entry name" value="PROKAR_LIPOPROTEIN"/>
    <property type="match status" value="1"/>
</dbReference>
<dbReference type="Proteomes" id="UP001500459">
    <property type="component" value="Unassembled WGS sequence"/>
</dbReference>
<keyword evidence="2" id="KW-1185">Reference proteome</keyword>
<accession>A0ABP7XBY2</accession>
<proteinExistence type="predicted"/>
<evidence type="ECO:0000313" key="1">
    <source>
        <dbReference type="EMBL" id="GAA4110981.1"/>
    </source>
</evidence>
<dbReference type="EMBL" id="BAABCW010000002">
    <property type="protein sequence ID" value="GAA4110981.1"/>
    <property type="molecule type" value="Genomic_DNA"/>
</dbReference>
<gene>
    <name evidence="1" type="ORF">GCM10022393_08370</name>
</gene>
<comment type="caution">
    <text evidence="1">The sequence shown here is derived from an EMBL/GenBank/DDBJ whole genome shotgun (WGS) entry which is preliminary data.</text>
</comment>
<name>A0ABP7XBY2_9FLAO</name>
<sequence>MKKSILNLGKALNKAEQKSINGGFNFTSLSCEIRCRTAERGTRCFSTEAGLAACDGNGGFVPF</sequence>
<evidence type="ECO:0008006" key="3">
    <source>
        <dbReference type="Google" id="ProtNLM"/>
    </source>
</evidence>
<reference evidence="2" key="1">
    <citation type="journal article" date="2019" name="Int. J. Syst. Evol. Microbiol.">
        <title>The Global Catalogue of Microorganisms (GCM) 10K type strain sequencing project: providing services to taxonomists for standard genome sequencing and annotation.</title>
        <authorList>
            <consortium name="The Broad Institute Genomics Platform"/>
            <consortium name="The Broad Institute Genome Sequencing Center for Infectious Disease"/>
            <person name="Wu L."/>
            <person name="Ma J."/>
        </authorList>
    </citation>
    <scope>NUCLEOTIDE SEQUENCE [LARGE SCALE GENOMIC DNA]</scope>
    <source>
        <strain evidence="2">JCM 17106</strain>
    </source>
</reference>
<dbReference type="RefSeq" id="WP_344925040.1">
    <property type="nucleotide sequence ID" value="NZ_BAABCW010000002.1"/>
</dbReference>
<organism evidence="1 2">
    <name type="scientific">Aquimarina addita</name>
    <dbReference type="NCBI Taxonomy" id="870485"/>
    <lineage>
        <taxon>Bacteria</taxon>
        <taxon>Pseudomonadati</taxon>
        <taxon>Bacteroidota</taxon>
        <taxon>Flavobacteriia</taxon>
        <taxon>Flavobacteriales</taxon>
        <taxon>Flavobacteriaceae</taxon>
        <taxon>Aquimarina</taxon>
    </lineage>
</organism>
<evidence type="ECO:0000313" key="2">
    <source>
        <dbReference type="Proteomes" id="UP001500459"/>
    </source>
</evidence>
<protein>
    <recommendedName>
        <fullName evidence="3">Natural product</fullName>
    </recommendedName>
</protein>